<keyword evidence="12" id="KW-1185">Reference proteome</keyword>
<comment type="subcellular location">
    <subcellularLocation>
        <location evidence="1">Nucleus</location>
        <location evidence="1">Nucleolus</location>
    </subcellularLocation>
    <subcellularLocation>
        <location evidence="2">Nucleus</location>
        <location evidence="2">Nucleoplasm</location>
    </subcellularLocation>
</comment>
<evidence type="ECO:0000256" key="6">
    <source>
        <dbReference type="ARBA" id="ARBA00022840"/>
    </source>
</evidence>
<sequence length="497" mass="54841">MRRLFVLLTRALRFNEPVLLVGETGSGKTSVCQVFAATTARNLHTLNCHQNTETTDLIGGLRPVRNRASLEADILRKAAVLSSKIGLEMDTQDISALEIPLDSALKSTNLSSSVRDVLDELRRKISKSKSIFEWHDGPLVEAMRNGDVFLLDEISLADDSVLERLNSVPEPSRMLVLAERAADDLRHPSVIAHDSFKLVATMNPGGDYGKKELSPALRNRFTEIWVPAIDDRSDLHLIVNCGWKHEVLRQYTTAVLDFVEWLCRETGDLSFLNLQDVLAWVSFSNVMYGEDPSQNMSAQDIFHHAAHMNYLDGLGSVPSLSSYTATSIERLKLTAVNQLNELAPCPNFEPFIPNFNSSVSYQLGSFSIPRGSHPTTHPSFNFQAPTTQTNAMRVVRACQLAKPILLEGSPGVGKTSLITALAKVSGHELCRINLSDQTDLIDLFGSDLPVDNGKAGEFAWKDGEFLRALQEGRWVLLDEMNLAPQAVLGGLNAVLDH</sequence>
<dbReference type="Gene3D" id="3.40.50.300">
    <property type="entry name" value="P-loop containing nucleotide triphosphate hydrolases"/>
    <property type="match status" value="2"/>
</dbReference>
<reference evidence="11" key="1">
    <citation type="journal article" date="2019" name="Environ. Microbiol.">
        <title>Fungal ecological strategies reflected in gene transcription - a case study of two litter decomposers.</title>
        <authorList>
            <person name="Barbi F."/>
            <person name="Kohler A."/>
            <person name="Barry K."/>
            <person name="Baskaran P."/>
            <person name="Daum C."/>
            <person name="Fauchery L."/>
            <person name="Ihrmark K."/>
            <person name="Kuo A."/>
            <person name="LaButti K."/>
            <person name="Lipzen A."/>
            <person name="Morin E."/>
            <person name="Grigoriev I.V."/>
            <person name="Henrissat B."/>
            <person name="Lindahl B."/>
            <person name="Martin F."/>
        </authorList>
    </citation>
    <scope>NUCLEOTIDE SEQUENCE</scope>
    <source>
        <strain evidence="11">JB14</strain>
    </source>
</reference>
<evidence type="ECO:0000256" key="5">
    <source>
        <dbReference type="ARBA" id="ARBA00022741"/>
    </source>
</evidence>
<keyword evidence="6" id="KW-0067">ATP-binding</keyword>
<dbReference type="GO" id="GO:0030687">
    <property type="term" value="C:preribosome, large subunit precursor"/>
    <property type="evidence" value="ECO:0007669"/>
    <property type="project" value="TreeGrafter"/>
</dbReference>
<name>A0A6A4H774_9AGAR</name>
<dbReference type="FunFam" id="3.40.50.300:FF:001368">
    <property type="entry name" value="Midasin"/>
    <property type="match status" value="1"/>
</dbReference>
<protein>
    <recommendedName>
        <fullName evidence="4">Midasin</fullName>
    </recommendedName>
    <alternativeName>
        <fullName evidence="9">MIDAS-containing protein</fullName>
    </alternativeName>
</protein>
<evidence type="ECO:0000256" key="1">
    <source>
        <dbReference type="ARBA" id="ARBA00004604"/>
    </source>
</evidence>
<dbReference type="GO" id="GO:0005524">
    <property type="term" value="F:ATP binding"/>
    <property type="evidence" value="ECO:0007669"/>
    <property type="project" value="UniProtKB-KW"/>
</dbReference>
<gene>
    <name evidence="11" type="ORF">BT96DRAFT_1055338</name>
</gene>
<dbReference type="SMART" id="SM00382">
    <property type="entry name" value="AAA"/>
    <property type="match status" value="1"/>
</dbReference>
<evidence type="ECO:0000313" key="12">
    <source>
        <dbReference type="Proteomes" id="UP000799118"/>
    </source>
</evidence>
<evidence type="ECO:0000259" key="10">
    <source>
        <dbReference type="SMART" id="SM00382"/>
    </source>
</evidence>
<proteinExistence type="inferred from homology"/>
<evidence type="ECO:0000256" key="3">
    <source>
        <dbReference type="ARBA" id="ARBA00007188"/>
    </source>
</evidence>
<dbReference type="EMBL" id="ML769582">
    <property type="protein sequence ID" value="KAE9393035.1"/>
    <property type="molecule type" value="Genomic_DNA"/>
</dbReference>
<dbReference type="PANTHER" id="PTHR48103:SF2">
    <property type="entry name" value="MIDASIN"/>
    <property type="match status" value="1"/>
</dbReference>
<evidence type="ECO:0000256" key="2">
    <source>
        <dbReference type="ARBA" id="ARBA00004642"/>
    </source>
</evidence>
<dbReference type="InterPro" id="IPR011704">
    <property type="entry name" value="ATPase_dyneun-rel_AAA"/>
</dbReference>
<evidence type="ECO:0000256" key="8">
    <source>
        <dbReference type="ARBA" id="ARBA00023242"/>
    </source>
</evidence>
<dbReference type="InterPro" id="IPR003593">
    <property type="entry name" value="AAA+_ATPase"/>
</dbReference>
<dbReference type="AlphaFoldDB" id="A0A6A4H774"/>
<dbReference type="CDD" id="cd00009">
    <property type="entry name" value="AAA"/>
    <property type="match status" value="1"/>
</dbReference>
<dbReference type="FunFam" id="3.40.50.300:FF:000142">
    <property type="entry name" value="Midasin"/>
    <property type="match status" value="1"/>
</dbReference>
<evidence type="ECO:0000256" key="4">
    <source>
        <dbReference type="ARBA" id="ARBA00017143"/>
    </source>
</evidence>
<feature type="domain" description="AAA+ ATPase" evidence="10">
    <location>
        <begin position="14"/>
        <end position="230"/>
    </location>
</feature>
<dbReference type="Proteomes" id="UP000799118">
    <property type="component" value="Unassembled WGS sequence"/>
</dbReference>
<organism evidence="11 12">
    <name type="scientific">Gymnopus androsaceus JB14</name>
    <dbReference type="NCBI Taxonomy" id="1447944"/>
    <lineage>
        <taxon>Eukaryota</taxon>
        <taxon>Fungi</taxon>
        <taxon>Dikarya</taxon>
        <taxon>Basidiomycota</taxon>
        <taxon>Agaricomycotina</taxon>
        <taxon>Agaricomycetes</taxon>
        <taxon>Agaricomycetidae</taxon>
        <taxon>Agaricales</taxon>
        <taxon>Marasmiineae</taxon>
        <taxon>Omphalotaceae</taxon>
        <taxon>Gymnopus</taxon>
    </lineage>
</organism>
<dbReference type="InterPro" id="IPR025662">
    <property type="entry name" value="Sigma_54_int_dom_ATP-bd_1"/>
</dbReference>
<keyword evidence="7" id="KW-0143">Chaperone</keyword>
<dbReference type="PANTHER" id="PTHR48103">
    <property type="entry name" value="MIDASIN-RELATED"/>
    <property type="match status" value="1"/>
</dbReference>
<keyword evidence="11" id="KW-0378">Hydrolase</keyword>
<dbReference type="PROSITE" id="PS00675">
    <property type="entry name" value="SIGMA54_INTERACT_1"/>
    <property type="match status" value="1"/>
</dbReference>
<dbReference type="GO" id="GO:0016887">
    <property type="term" value="F:ATP hydrolysis activity"/>
    <property type="evidence" value="ECO:0007669"/>
    <property type="project" value="InterPro"/>
</dbReference>
<dbReference type="GO" id="GO:0000027">
    <property type="term" value="P:ribosomal large subunit assembly"/>
    <property type="evidence" value="ECO:0007669"/>
    <property type="project" value="TreeGrafter"/>
</dbReference>
<accession>A0A6A4H774</accession>
<dbReference type="SUPFAM" id="SSF52540">
    <property type="entry name" value="P-loop containing nucleoside triphosphate hydrolases"/>
    <property type="match status" value="2"/>
</dbReference>
<dbReference type="InterPro" id="IPR027417">
    <property type="entry name" value="P-loop_NTPase"/>
</dbReference>
<comment type="similarity">
    <text evidence="3">Belongs to the midasin family.</text>
</comment>
<dbReference type="GO" id="GO:0005730">
    <property type="term" value="C:nucleolus"/>
    <property type="evidence" value="ECO:0007669"/>
    <property type="project" value="UniProtKB-SubCell"/>
</dbReference>
<dbReference type="Pfam" id="PF07728">
    <property type="entry name" value="AAA_5"/>
    <property type="match status" value="3"/>
</dbReference>
<keyword evidence="8" id="KW-0539">Nucleus</keyword>
<evidence type="ECO:0000313" key="11">
    <source>
        <dbReference type="EMBL" id="KAE9393035.1"/>
    </source>
</evidence>
<dbReference type="GO" id="GO:0000055">
    <property type="term" value="P:ribosomal large subunit export from nucleus"/>
    <property type="evidence" value="ECO:0007669"/>
    <property type="project" value="TreeGrafter"/>
</dbReference>
<dbReference type="GO" id="GO:0005654">
    <property type="term" value="C:nucleoplasm"/>
    <property type="evidence" value="ECO:0007669"/>
    <property type="project" value="UniProtKB-SubCell"/>
</dbReference>
<dbReference type="OrthoDB" id="5186at2759"/>
<evidence type="ECO:0000256" key="7">
    <source>
        <dbReference type="ARBA" id="ARBA00023186"/>
    </source>
</evidence>
<evidence type="ECO:0000256" key="9">
    <source>
        <dbReference type="ARBA" id="ARBA00077000"/>
    </source>
</evidence>
<keyword evidence="5" id="KW-0547">Nucleotide-binding</keyword>